<sequence>MPGVSVLGVRSLRQLIAVLADEPVPTESPSGVHGDPQTDKPLRSHSSRPWKGADVSYIGAHNRVPREHGKAVEWECASGCGRQATDWAYLGTDPAAKVDETGRLYSVSPDHYAPLARSCHRRFDAWQAQRRTGITLGEIVRDALRLP</sequence>
<proteinExistence type="predicted"/>
<accession>A0ABV1VBH4</accession>
<reference evidence="2 3" key="1">
    <citation type="submission" date="2024-06" db="EMBL/GenBank/DDBJ databases">
        <title>The Natural Products Discovery Center: Release of the First 8490 Sequenced Strains for Exploring Actinobacteria Biosynthetic Diversity.</title>
        <authorList>
            <person name="Kalkreuter E."/>
            <person name="Kautsar S.A."/>
            <person name="Yang D."/>
            <person name="Bader C.D."/>
            <person name="Teijaro C.N."/>
            <person name="Fluegel L."/>
            <person name="Davis C.M."/>
            <person name="Simpson J.R."/>
            <person name="Lauterbach L."/>
            <person name="Steele A.D."/>
            <person name="Gui C."/>
            <person name="Meng S."/>
            <person name="Li G."/>
            <person name="Viehrig K."/>
            <person name="Ye F."/>
            <person name="Su P."/>
            <person name="Kiefer A.F."/>
            <person name="Nichols A."/>
            <person name="Cepeda A.J."/>
            <person name="Yan W."/>
            <person name="Fan B."/>
            <person name="Jiang Y."/>
            <person name="Adhikari A."/>
            <person name="Zheng C.-J."/>
            <person name="Schuster L."/>
            <person name="Cowan T.M."/>
            <person name="Smanski M.J."/>
            <person name="Chevrette M.G."/>
            <person name="De Carvalho L.P.S."/>
            <person name="Shen B."/>
        </authorList>
    </citation>
    <scope>NUCLEOTIDE SEQUENCE [LARGE SCALE GENOMIC DNA]</scope>
    <source>
        <strain evidence="2 3">NPDC000632</strain>
    </source>
</reference>
<evidence type="ECO:0000313" key="3">
    <source>
        <dbReference type="Proteomes" id="UP001490330"/>
    </source>
</evidence>
<name>A0ABV1VBH4_9ACTN</name>
<dbReference type="RefSeq" id="WP_350715507.1">
    <property type="nucleotide sequence ID" value="NZ_JBEPCO010000002.1"/>
</dbReference>
<protein>
    <submittedName>
        <fullName evidence="2">Uncharacterized protein</fullName>
    </submittedName>
</protein>
<gene>
    <name evidence="2" type="ORF">ABT322_08685</name>
</gene>
<evidence type="ECO:0000313" key="2">
    <source>
        <dbReference type="EMBL" id="MER6903849.1"/>
    </source>
</evidence>
<comment type="caution">
    <text evidence="2">The sequence shown here is derived from an EMBL/GenBank/DDBJ whole genome shotgun (WGS) entry which is preliminary data.</text>
</comment>
<dbReference type="EMBL" id="JBEPCV010000005">
    <property type="protein sequence ID" value="MER6903849.1"/>
    <property type="molecule type" value="Genomic_DNA"/>
</dbReference>
<evidence type="ECO:0000256" key="1">
    <source>
        <dbReference type="SAM" id="MobiDB-lite"/>
    </source>
</evidence>
<organism evidence="2 3">
    <name type="scientific">Streptomyces flaveolus</name>
    <dbReference type="NCBI Taxonomy" id="67297"/>
    <lineage>
        <taxon>Bacteria</taxon>
        <taxon>Bacillati</taxon>
        <taxon>Actinomycetota</taxon>
        <taxon>Actinomycetes</taxon>
        <taxon>Kitasatosporales</taxon>
        <taxon>Streptomycetaceae</taxon>
        <taxon>Streptomyces</taxon>
    </lineage>
</organism>
<keyword evidence="3" id="KW-1185">Reference proteome</keyword>
<dbReference type="Proteomes" id="UP001490330">
    <property type="component" value="Unassembled WGS sequence"/>
</dbReference>
<feature type="region of interest" description="Disordered" evidence="1">
    <location>
        <begin position="24"/>
        <end position="53"/>
    </location>
</feature>